<evidence type="ECO:0000313" key="3">
    <source>
        <dbReference type="Proteomes" id="UP001232063"/>
    </source>
</evidence>
<feature type="signal peptide" evidence="1">
    <location>
        <begin position="1"/>
        <end position="20"/>
    </location>
</feature>
<evidence type="ECO:0008006" key="4">
    <source>
        <dbReference type="Google" id="ProtNLM"/>
    </source>
</evidence>
<dbReference type="EMBL" id="JASJOU010000008">
    <property type="protein sequence ID" value="MDJ1503610.1"/>
    <property type="molecule type" value="Genomic_DNA"/>
</dbReference>
<evidence type="ECO:0000256" key="1">
    <source>
        <dbReference type="SAM" id="SignalP"/>
    </source>
</evidence>
<reference evidence="2" key="1">
    <citation type="submission" date="2023-05" db="EMBL/GenBank/DDBJ databases">
        <authorList>
            <person name="Zhang X."/>
        </authorList>
    </citation>
    <scope>NUCLEOTIDE SEQUENCE</scope>
    <source>
        <strain evidence="2">BD1B2-1</strain>
    </source>
</reference>
<protein>
    <recommendedName>
        <fullName evidence="4">GLPGLI family protein</fullName>
    </recommendedName>
</protein>
<proteinExistence type="predicted"/>
<dbReference type="AlphaFoldDB" id="A0AAE3UFS8"/>
<gene>
    <name evidence="2" type="ORF">QNI22_23285</name>
</gene>
<keyword evidence="1" id="KW-0732">Signal</keyword>
<dbReference type="Proteomes" id="UP001232063">
    <property type="component" value="Unassembled WGS sequence"/>
</dbReference>
<feature type="chain" id="PRO_5042137622" description="GLPGLI family protein" evidence="1">
    <location>
        <begin position="21"/>
        <end position="244"/>
    </location>
</feature>
<keyword evidence="3" id="KW-1185">Reference proteome</keyword>
<dbReference type="RefSeq" id="WP_314514229.1">
    <property type="nucleotide sequence ID" value="NZ_JASJOU010000008.1"/>
</dbReference>
<accession>A0AAE3UFS8</accession>
<sequence>MKPLIVVCIIYLLSISYAWAQIYTDTKPINPYFTKIEYVALPEPETGKAGVIFFTCDTAYINAFMRDKARYTIEKISNLLYYNKFKRNKFRYNHYETITQEVSYRSAPDFKTFIDSVTFSIFALKNKRRWNWLRFRFDLIPLSTDRIYAGTITSRNFLQPSTTSFSKQLTYDSVTIRVFRNGLFLEKQMSVINFPNTIRFLLLNFDDYLIRLRKIDSLINTSEMYIKPGKNFKEFFFYCPVRLP</sequence>
<evidence type="ECO:0000313" key="2">
    <source>
        <dbReference type="EMBL" id="MDJ1503610.1"/>
    </source>
</evidence>
<comment type="caution">
    <text evidence="2">The sequence shown here is derived from an EMBL/GenBank/DDBJ whole genome shotgun (WGS) entry which is preliminary data.</text>
</comment>
<name>A0AAE3UFS8_9BACT</name>
<organism evidence="2 3">
    <name type="scientific">Xanthocytophaga agilis</name>
    <dbReference type="NCBI Taxonomy" id="3048010"/>
    <lineage>
        <taxon>Bacteria</taxon>
        <taxon>Pseudomonadati</taxon>
        <taxon>Bacteroidota</taxon>
        <taxon>Cytophagia</taxon>
        <taxon>Cytophagales</taxon>
        <taxon>Rhodocytophagaceae</taxon>
        <taxon>Xanthocytophaga</taxon>
    </lineage>
</organism>